<sequence>MALTTSPYLSFPGNAGEAFPYYHELFGGELEVQTYDAMPSLEGFPFTPPPGAVAHATLTAPGITLAGGDGMGDHLPSLSSDVYSFLLTFDSVDEARGFIDKVVGGGGAAGMPFEEAPWGDMYGQVTDRFGIRWDVSVPARR</sequence>
<dbReference type="InterPro" id="IPR029068">
    <property type="entry name" value="Glyas_Bleomycin-R_OHBP_Dase"/>
</dbReference>
<dbReference type="SUPFAM" id="SSF54593">
    <property type="entry name" value="Glyoxalase/Bleomycin resistance protein/Dihydroxybiphenyl dioxygenase"/>
    <property type="match status" value="1"/>
</dbReference>
<dbReference type="InterPro" id="IPR004360">
    <property type="entry name" value="Glyas_Fos-R_dOase_dom"/>
</dbReference>
<evidence type="ECO:0000313" key="2">
    <source>
        <dbReference type="EMBL" id="MFC4755577.1"/>
    </source>
</evidence>
<name>A0ABV9PR49_9ACTN</name>
<dbReference type="PANTHER" id="PTHR33990:SF1">
    <property type="entry name" value="PROTEIN YJDN"/>
    <property type="match status" value="1"/>
</dbReference>
<feature type="domain" description="Glyoxalase/fosfomycin resistance/dioxygenase" evidence="1">
    <location>
        <begin position="13"/>
        <end position="134"/>
    </location>
</feature>
<reference evidence="3" key="1">
    <citation type="journal article" date="2019" name="Int. J. Syst. Evol. Microbiol.">
        <title>The Global Catalogue of Microorganisms (GCM) 10K type strain sequencing project: providing services to taxonomists for standard genome sequencing and annotation.</title>
        <authorList>
            <consortium name="The Broad Institute Genomics Platform"/>
            <consortium name="The Broad Institute Genome Sequencing Center for Infectious Disease"/>
            <person name="Wu L."/>
            <person name="Ma J."/>
        </authorList>
    </citation>
    <scope>NUCLEOTIDE SEQUENCE [LARGE SCALE GENOMIC DNA]</scope>
    <source>
        <strain evidence="3">JCM 11882</strain>
    </source>
</reference>
<dbReference type="CDD" id="cd06588">
    <property type="entry name" value="PhnB_like"/>
    <property type="match status" value="1"/>
</dbReference>
<dbReference type="InterPro" id="IPR028973">
    <property type="entry name" value="PhnB-like"/>
</dbReference>
<protein>
    <submittedName>
        <fullName evidence="2">VOC family protein</fullName>
    </submittedName>
</protein>
<dbReference type="Pfam" id="PF00903">
    <property type="entry name" value="Glyoxalase"/>
    <property type="match status" value="1"/>
</dbReference>
<keyword evidence="3" id="KW-1185">Reference proteome</keyword>
<dbReference type="PANTHER" id="PTHR33990">
    <property type="entry name" value="PROTEIN YJDN-RELATED"/>
    <property type="match status" value="1"/>
</dbReference>
<gene>
    <name evidence="2" type="ORF">ACFO7U_12425</name>
</gene>
<evidence type="ECO:0000259" key="1">
    <source>
        <dbReference type="Pfam" id="PF00903"/>
    </source>
</evidence>
<evidence type="ECO:0000313" key="3">
    <source>
        <dbReference type="Proteomes" id="UP001595836"/>
    </source>
</evidence>
<organism evidence="2 3">
    <name type="scientific">Dietzia aurantiaca</name>
    <dbReference type="NCBI Taxonomy" id="983873"/>
    <lineage>
        <taxon>Bacteria</taxon>
        <taxon>Bacillati</taxon>
        <taxon>Actinomycetota</taxon>
        <taxon>Actinomycetes</taxon>
        <taxon>Mycobacteriales</taxon>
        <taxon>Dietziaceae</taxon>
        <taxon>Dietzia</taxon>
    </lineage>
</organism>
<proteinExistence type="predicted"/>
<comment type="caution">
    <text evidence="2">The sequence shown here is derived from an EMBL/GenBank/DDBJ whole genome shotgun (WGS) entry which is preliminary data.</text>
</comment>
<dbReference type="RefSeq" id="WP_344994599.1">
    <property type="nucleotide sequence ID" value="NZ_BAABCD010000045.1"/>
</dbReference>
<accession>A0ABV9PR49</accession>
<dbReference type="EMBL" id="JBHSHP010000048">
    <property type="protein sequence ID" value="MFC4755577.1"/>
    <property type="molecule type" value="Genomic_DNA"/>
</dbReference>
<dbReference type="Gene3D" id="3.10.180.10">
    <property type="entry name" value="2,3-Dihydroxybiphenyl 1,2-Dioxygenase, domain 1"/>
    <property type="match status" value="1"/>
</dbReference>
<dbReference type="Proteomes" id="UP001595836">
    <property type="component" value="Unassembled WGS sequence"/>
</dbReference>